<dbReference type="AlphaFoldDB" id="A0A8S1QR81"/>
<reference evidence="1" key="1">
    <citation type="submission" date="2021-01" db="EMBL/GenBank/DDBJ databases">
        <authorList>
            <consortium name="Genoscope - CEA"/>
            <person name="William W."/>
        </authorList>
    </citation>
    <scope>NUCLEOTIDE SEQUENCE</scope>
</reference>
<sequence>MQEEKIQQFEGLIKQEQIFFKNQFSYSFYLITRNQISLSRRNPLQSRILSQQQLPIQKKQCILDGQIKKEKIKKNGFWSANQKNQNCNGCGGDTYLMIKRLEVDNNKNGKWIELSEGFTFTGQWNTVAWGQEFVGGSNDEDGLEIKIGWWTKLNNRFSEYSLFFFIGEYKNGQKVVKWTHLWNIYWDNKEVQNVITVIIQRWRLILLKDNGKKIGKQIGLSDQFSYLSQVTCLLCIINIKCCII</sequence>
<dbReference type="Proteomes" id="UP000688137">
    <property type="component" value="Unassembled WGS sequence"/>
</dbReference>
<name>A0A8S1QR81_PARPR</name>
<accession>A0A8S1QR81</accession>
<evidence type="ECO:0000313" key="2">
    <source>
        <dbReference type="Proteomes" id="UP000688137"/>
    </source>
</evidence>
<protein>
    <submittedName>
        <fullName evidence="1">Uncharacterized protein</fullName>
    </submittedName>
</protein>
<dbReference type="EMBL" id="CAJJDM010000241">
    <property type="protein sequence ID" value="CAD8118278.1"/>
    <property type="molecule type" value="Genomic_DNA"/>
</dbReference>
<gene>
    <name evidence="1" type="ORF">PPRIM_AZ9-3.1.T2320007</name>
</gene>
<comment type="caution">
    <text evidence="1">The sequence shown here is derived from an EMBL/GenBank/DDBJ whole genome shotgun (WGS) entry which is preliminary data.</text>
</comment>
<organism evidence="1 2">
    <name type="scientific">Paramecium primaurelia</name>
    <dbReference type="NCBI Taxonomy" id="5886"/>
    <lineage>
        <taxon>Eukaryota</taxon>
        <taxon>Sar</taxon>
        <taxon>Alveolata</taxon>
        <taxon>Ciliophora</taxon>
        <taxon>Intramacronucleata</taxon>
        <taxon>Oligohymenophorea</taxon>
        <taxon>Peniculida</taxon>
        <taxon>Parameciidae</taxon>
        <taxon>Paramecium</taxon>
    </lineage>
</organism>
<proteinExistence type="predicted"/>
<evidence type="ECO:0000313" key="1">
    <source>
        <dbReference type="EMBL" id="CAD8118278.1"/>
    </source>
</evidence>
<keyword evidence="2" id="KW-1185">Reference proteome</keyword>